<name>A0ACA9M922_9GLOM</name>
<protein>
    <submittedName>
        <fullName evidence="1">12325_t:CDS:1</fullName>
    </submittedName>
</protein>
<evidence type="ECO:0000313" key="2">
    <source>
        <dbReference type="Proteomes" id="UP000789366"/>
    </source>
</evidence>
<comment type="caution">
    <text evidence="1">The sequence shown here is derived from an EMBL/GenBank/DDBJ whole genome shotgun (WGS) entry which is preliminary data.</text>
</comment>
<gene>
    <name evidence="1" type="ORF">SPELUC_LOCUS6231</name>
</gene>
<dbReference type="Proteomes" id="UP000789366">
    <property type="component" value="Unassembled WGS sequence"/>
</dbReference>
<dbReference type="EMBL" id="CAJVPW010007135">
    <property type="protein sequence ID" value="CAG8577447.1"/>
    <property type="molecule type" value="Genomic_DNA"/>
</dbReference>
<keyword evidence="2" id="KW-1185">Reference proteome</keyword>
<evidence type="ECO:0000313" key="1">
    <source>
        <dbReference type="EMBL" id="CAG8577447.1"/>
    </source>
</evidence>
<reference evidence="1" key="1">
    <citation type="submission" date="2021-06" db="EMBL/GenBank/DDBJ databases">
        <authorList>
            <person name="Kallberg Y."/>
            <person name="Tangrot J."/>
            <person name="Rosling A."/>
        </authorList>
    </citation>
    <scope>NUCLEOTIDE SEQUENCE</scope>
    <source>
        <strain evidence="1">28 12/20/2015</strain>
    </source>
</reference>
<accession>A0ACA9M922</accession>
<organism evidence="1 2">
    <name type="scientific">Cetraspora pellucida</name>
    <dbReference type="NCBI Taxonomy" id="1433469"/>
    <lineage>
        <taxon>Eukaryota</taxon>
        <taxon>Fungi</taxon>
        <taxon>Fungi incertae sedis</taxon>
        <taxon>Mucoromycota</taxon>
        <taxon>Glomeromycotina</taxon>
        <taxon>Glomeromycetes</taxon>
        <taxon>Diversisporales</taxon>
        <taxon>Gigasporaceae</taxon>
        <taxon>Cetraspora</taxon>
    </lineage>
</organism>
<proteinExistence type="predicted"/>
<sequence>MYQAANPKRGSHYPTLDMMYLIIQKLFQHLDTVYNKLATFKVKEVCIAVNQSMSKHWDKPKEARLIASYLDPRFKNLCFLNIKERTKTISLLCTQIIELSNSHTCITTSSLTKNTQEHMMSKFFDDSDTVAQLLLDTELQLYNSLLLVSKYDLDHPEYKKDNLLLFWCKYAKSLQLLAS</sequence>